<dbReference type="Pfam" id="PF01912">
    <property type="entry name" value="eIF-6"/>
    <property type="match status" value="1"/>
</dbReference>
<dbReference type="SUPFAM" id="SSF55909">
    <property type="entry name" value="Pentein"/>
    <property type="match status" value="1"/>
</dbReference>
<dbReference type="GO" id="GO:0003743">
    <property type="term" value="F:translation initiation factor activity"/>
    <property type="evidence" value="ECO:0007669"/>
    <property type="project" value="UniProtKB-KW"/>
</dbReference>
<dbReference type="EMBL" id="BQNB010012187">
    <property type="protein sequence ID" value="GJT00336.1"/>
    <property type="molecule type" value="Genomic_DNA"/>
</dbReference>
<evidence type="ECO:0000313" key="3">
    <source>
        <dbReference type="EMBL" id="GJT00336.1"/>
    </source>
</evidence>
<name>A0ABQ5ACF5_9ASTR</name>
<reference evidence="3" key="1">
    <citation type="journal article" date="2022" name="Int. J. Mol. Sci.">
        <title>Draft Genome of Tanacetum Coccineum: Genomic Comparison of Closely Related Tanacetum-Family Plants.</title>
        <authorList>
            <person name="Yamashiro T."/>
            <person name="Shiraishi A."/>
            <person name="Nakayama K."/>
            <person name="Satake H."/>
        </authorList>
    </citation>
    <scope>NUCLEOTIDE SEQUENCE</scope>
</reference>
<dbReference type="Proteomes" id="UP001151760">
    <property type="component" value="Unassembled WGS sequence"/>
</dbReference>
<dbReference type="PANTHER" id="PTHR10784">
    <property type="entry name" value="TRANSLATION INITIATION FACTOR 6"/>
    <property type="match status" value="1"/>
</dbReference>
<comment type="caution">
    <text evidence="3">The sequence shown here is derived from an EMBL/GenBank/DDBJ whole genome shotgun (WGS) entry which is preliminary data.</text>
</comment>
<dbReference type="InterPro" id="IPR002769">
    <property type="entry name" value="eIF6"/>
</dbReference>
<sequence length="116" mass="12756">LQHLRNNLLDAVVVQRINERLSALGNCMACNDHVALTHTDRDKAIIVDVLGVEIFRQTIASSVNVGNSCAFSNRGSLVHPPTSIDDLDELSTLLHVPLVAGTLNRGSEVINWWFSR</sequence>
<dbReference type="SMART" id="SM00654">
    <property type="entry name" value="eIF6"/>
    <property type="match status" value="1"/>
</dbReference>
<evidence type="ECO:0000256" key="1">
    <source>
        <dbReference type="ARBA" id="ARBA00022540"/>
    </source>
</evidence>
<protein>
    <submittedName>
        <fullName evidence="3">Eukaryotic translation initiation factor 6-2</fullName>
    </submittedName>
</protein>
<evidence type="ECO:0000256" key="2">
    <source>
        <dbReference type="ARBA" id="ARBA00022917"/>
    </source>
</evidence>
<accession>A0ABQ5ACF5</accession>
<organism evidence="3 4">
    <name type="scientific">Tanacetum coccineum</name>
    <dbReference type="NCBI Taxonomy" id="301880"/>
    <lineage>
        <taxon>Eukaryota</taxon>
        <taxon>Viridiplantae</taxon>
        <taxon>Streptophyta</taxon>
        <taxon>Embryophyta</taxon>
        <taxon>Tracheophyta</taxon>
        <taxon>Spermatophyta</taxon>
        <taxon>Magnoliopsida</taxon>
        <taxon>eudicotyledons</taxon>
        <taxon>Gunneridae</taxon>
        <taxon>Pentapetalae</taxon>
        <taxon>asterids</taxon>
        <taxon>campanulids</taxon>
        <taxon>Asterales</taxon>
        <taxon>Asteraceae</taxon>
        <taxon>Asteroideae</taxon>
        <taxon>Anthemideae</taxon>
        <taxon>Anthemidinae</taxon>
        <taxon>Tanacetum</taxon>
    </lineage>
</organism>
<gene>
    <name evidence="3" type="ORF">Tco_0821505</name>
</gene>
<proteinExistence type="predicted"/>
<keyword evidence="1 3" id="KW-0396">Initiation factor</keyword>
<keyword evidence="4" id="KW-1185">Reference proteome</keyword>
<reference evidence="3" key="2">
    <citation type="submission" date="2022-01" db="EMBL/GenBank/DDBJ databases">
        <authorList>
            <person name="Yamashiro T."/>
            <person name="Shiraishi A."/>
            <person name="Satake H."/>
            <person name="Nakayama K."/>
        </authorList>
    </citation>
    <scope>NUCLEOTIDE SEQUENCE</scope>
</reference>
<feature type="non-terminal residue" evidence="3">
    <location>
        <position position="1"/>
    </location>
</feature>
<keyword evidence="2" id="KW-0648">Protein biosynthesis</keyword>
<dbReference type="Gene3D" id="3.75.10.10">
    <property type="entry name" value="L-arginine/glycine Amidinotransferase, Chain A"/>
    <property type="match status" value="1"/>
</dbReference>
<evidence type="ECO:0000313" key="4">
    <source>
        <dbReference type="Proteomes" id="UP001151760"/>
    </source>
</evidence>